<dbReference type="InterPro" id="IPR020556">
    <property type="entry name" value="Amidase_CS"/>
</dbReference>
<proteinExistence type="predicted"/>
<dbReference type="EMBL" id="JBHSTE010000004">
    <property type="protein sequence ID" value="MFC6333730.1"/>
    <property type="molecule type" value="Genomic_DNA"/>
</dbReference>
<protein>
    <submittedName>
        <fullName evidence="2">Amidase</fullName>
    </submittedName>
</protein>
<dbReference type="Gene3D" id="3.90.1300.10">
    <property type="entry name" value="Amidase signature (AS) domain"/>
    <property type="match status" value="1"/>
</dbReference>
<evidence type="ECO:0000259" key="1">
    <source>
        <dbReference type="Pfam" id="PF01425"/>
    </source>
</evidence>
<dbReference type="InterPro" id="IPR036928">
    <property type="entry name" value="AS_sf"/>
</dbReference>
<comment type="caution">
    <text evidence="2">The sequence shown here is derived from an EMBL/GenBank/DDBJ whole genome shotgun (WGS) entry which is preliminary data.</text>
</comment>
<dbReference type="Pfam" id="PF01425">
    <property type="entry name" value="Amidase"/>
    <property type="match status" value="1"/>
</dbReference>
<dbReference type="InterPro" id="IPR023631">
    <property type="entry name" value="Amidase_dom"/>
</dbReference>
<dbReference type="SUPFAM" id="SSF75304">
    <property type="entry name" value="Amidase signature (AS) enzymes"/>
    <property type="match status" value="1"/>
</dbReference>
<organism evidence="2 3">
    <name type="scientific">Paenibacillus septentrionalis</name>
    <dbReference type="NCBI Taxonomy" id="429342"/>
    <lineage>
        <taxon>Bacteria</taxon>
        <taxon>Bacillati</taxon>
        <taxon>Bacillota</taxon>
        <taxon>Bacilli</taxon>
        <taxon>Bacillales</taxon>
        <taxon>Paenibacillaceae</taxon>
        <taxon>Paenibacillus</taxon>
    </lineage>
</organism>
<dbReference type="RefSeq" id="WP_379235498.1">
    <property type="nucleotide sequence ID" value="NZ_JBHSTE010000004.1"/>
</dbReference>
<reference evidence="3" key="1">
    <citation type="journal article" date="2019" name="Int. J. Syst. Evol. Microbiol.">
        <title>The Global Catalogue of Microorganisms (GCM) 10K type strain sequencing project: providing services to taxonomists for standard genome sequencing and annotation.</title>
        <authorList>
            <consortium name="The Broad Institute Genomics Platform"/>
            <consortium name="The Broad Institute Genome Sequencing Center for Infectious Disease"/>
            <person name="Wu L."/>
            <person name="Ma J."/>
        </authorList>
    </citation>
    <scope>NUCLEOTIDE SEQUENCE [LARGE SCALE GENOMIC DNA]</scope>
    <source>
        <strain evidence="3">PCU 280</strain>
    </source>
</reference>
<evidence type="ECO:0000313" key="2">
    <source>
        <dbReference type="EMBL" id="MFC6333730.1"/>
    </source>
</evidence>
<name>A0ABW1V7M4_9BACL</name>
<dbReference type="PANTHER" id="PTHR43372:SF4">
    <property type="entry name" value="FATTY-ACID AMIDE HYDROLASE 2"/>
    <property type="match status" value="1"/>
</dbReference>
<gene>
    <name evidence="2" type="ORF">ACFP56_13970</name>
</gene>
<feature type="domain" description="Amidase" evidence="1">
    <location>
        <begin position="26"/>
        <end position="452"/>
    </location>
</feature>
<sequence length="478" mass="52912">MEKLLDLDATEVAALIKSGEMTSLQATMTYIEHLKRANGRINCVTVDRYEAARQEAIHADMMQQNGETKGRLHGVPISVKDCFHVAGMPTTSGLAYRAELIEQEDAAVVKLLRQEGAIIVAKTNTPALCFCQETNNKLHGRTNNPWDLTRSAGGSSGGEGALMAVGGAAVGLGADIGGSIRFPSHYNGIVGFKSGNAQVDDTGNYPQVSIPEQHRMLGIGAMGKSVRDARLIHEILTNGKRTFVDLDAYEVVIPEKQPDIPLGADTEALLHALRDRIGADFKISRELPPRFQESALYWQELMSIDGAKHIQRLLSSNGSKKPLSEYIKEKLTGRSEIHSYLSWALLGAGMFKPSEERLSEIRAELELGDRELSEYFSARLLILPVYHEPAQKHGKQYGEIFSIRKTFKQYMPYIAYANVWGLPALTLPIGQDSAGMPIGVQLIAANGHEEALFQLGEWIEEEIYRYKRCNMYDQTHQI</sequence>
<dbReference type="PANTHER" id="PTHR43372">
    <property type="entry name" value="FATTY-ACID AMIDE HYDROLASE"/>
    <property type="match status" value="1"/>
</dbReference>
<keyword evidence="3" id="KW-1185">Reference proteome</keyword>
<evidence type="ECO:0000313" key="3">
    <source>
        <dbReference type="Proteomes" id="UP001596233"/>
    </source>
</evidence>
<dbReference type="InterPro" id="IPR052739">
    <property type="entry name" value="FAAH2"/>
</dbReference>
<dbReference type="PROSITE" id="PS00571">
    <property type="entry name" value="AMIDASES"/>
    <property type="match status" value="1"/>
</dbReference>
<accession>A0ABW1V7M4</accession>
<dbReference type="Proteomes" id="UP001596233">
    <property type="component" value="Unassembled WGS sequence"/>
</dbReference>